<proteinExistence type="predicted"/>
<evidence type="ECO:0000256" key="4">
    <source>
        <dbReference type="ARBA" id="ARBA00023163"/>
    </source>
</evidence>
<organism evidence="7 8">
    <name type="scientific">Macrophomina phaseolina</name>
    <dbReference type="NCBI Taxonomy" id="35725"/>
    <lineage>
        <taxon>Eukaryota</taxon>
        <taxon>Fungi</taxon>
        <taxon>Dikarya</taxon>
        <taxon>Ascomycota</taxon>
        <taxon>Pezizomycotina</taxon>
        <taxon>Dothideomycetes</taxon>
        <taxon>Dothideomycetes incertae sedis</taxon>
        <taxon>Botryosphaeriales</taxon>
        <taxon>Botryosphaeriaceae</taxon>
        <taxon>Macrophomina</taxon>
    </lineage>
</organism>
<evidence type="ECO:0000259" key="6">
    <source>
        <dbReference type="PROSITE" id="PS50066"/>
    </source>
</evidence>
<sequence length="108" mass="12687">MSTLQIKNGRPNRVLKEKFRKRKESLLRKGEELRRLCQAEVHILLRYHGRYYIYTSDERIIWPSHEDIAKCYPVPITKTPATMEKLPKHPTLAIEAQSVSAEKLSRAE</sequence>
<evidence type="ECO:0000256" key="3">
    <source>
        <dbReference type="ARBA" id="ARBA00023125"/>
    </source>
</evidence>
<evidence type="ECO:0000256" key="5">
    <source>
        <dbReference type="ARBA" id="ARBA00023242"/>
    </source>
</evidence>
<dbReference type="PROSITE" id="PS50066">
    <property type="entry name" value="MADS_BOX_2"/>
    <property type="match status" value="1"/>
</dbReference>
<keyword evidence="2" id="KW-0805">Transcription regulation</keyword>
<keyword evidence="4" id="KW-0804">Transcription</keyword>
<evidence type="ECO:0000313" key="8">
    <source>
        <dbReference type="Proteomes" id="UP000774617"/>
    </source>
</evidence>
<feature type="domain" description="MADS-box" evidence="6">
    <location>
        <begin position="1"/>
        <end position="45"/>
    </location>
</feature>
<gene>
    <name evidence="7" type="ORF">B0J12DRAFT_690627</name>
</gene>
<evidence type="ECO:0000256" key="1">
    <source>
        <dbReference type="ARBA" id="ARBA00004123"/>
    </source>
</evidence>
<comment type="caution">
    <text evidence="7">The sequence shown here is derived from an EMBL/GenBank/DDBJ whole genome shotgun (WGS) entry which is preliminary data.</text>
</comment>
<keyword evidence="3" id="KW-0238">DNA-binding</keyword>
<accession>A0ABQ8FQF4</accession>
<evidence type="ECO:0000313" key="7">
    <source>
        <dbReference type="EMBL" id="KAH7012322.1"/>
    </source>
</evidence>
<dbReference type="SUPFAM" id="SSF55455">
    <property type="entry name" value="SRF-like"/>
    <property type="match status" value="1"/>
</dbReference>
<dbReference type="InterPro" id="IPR002100">
    <property type="entry name" value="TF_MADSbox"/>
</dbReference>
<dbReference type="EMBL" id="JAGTJR010000093">
    <property type="protein sequence ID" value="KAH7012322.1"/>
    <property type="molecule type" value="Genomic_DNA"/>
</dbReference>
<dbReference type="InterPro" id="IPR036879">
    <property type="entry name" value="TF_MADSbox_sf"/>
</dbReference>
<name>A0ABQ8FQF4_9PEZI</name>
<evidence type="ECO:0000256" key="2">
    <source>
        <dbReference type="ARBA" id="ARBA00023015"/>
    </source>
</evidence>
<dbReference type="Proteomes" id="UP000774617">
    <property type="component" value="Unassembled WGS sequence"/>
</dbReference>
<protein>
    <recommendedName>
        <fullName evidence="6">MADS-box domain-containing protein</fullName>
    </recommendedName>
</protein>
<dbReference type="Gene3D" id="3.40.1810.10">
    <property type="entry name" value="Transcription factor, MADS-box"/>
    <property type="match status" value="1"/>
</dbReference>
<comment type="subcellular location">
    <subcellularLocation>
        <location evidence="1">Nucleus</location>
    </subcellularLocation>
</comment>
<reference evidence="7 8" key="1">
    <citation type="journal article" date="2021" name="Nat. Commun.">
        <title>Genetic determinants of endophytism in the Arabidopsis root mycobiome.</title>
        <authorList>
            <person name="Mesny F."/>
            <person name="Miyauchi S."/>
            <person name="Thiergart T."/>
            <person name="Pickel B."/>
            <person name="Atanasova L."/>
            <person name="Karlsson M."/>
            <person name="Huettel B."/>
            <person name="Barry K.W."/>
            <person name="Haridas S."/>
            <person name="Chen C."/>
            <person name="Bauer D."/>
            <person name="Andreopoulos W."/>
            <person name="Pangilinan J."/>
            <person name="LaButti K."/>
            <person name="Riley R."/>
            <person name="Lipzen A."/>
            <person name="Clum A."/>
            <person name="Drula E."/>
            <person name="Henrissat B."/>
            <person name="Kohler A."/>
            <person name="Grigoriev I.V."/>
            <person name="Martin F.M."/>
            <person name="Hacquard S."/>
        </authorList>
    </citation>
    <scope>NUCLEOTIDE SEQUENCE [LARGE SCALE GENOMIC DNA]</scope>
    <source>
        <strain evidence="7 8">MPI-SDFR-AT-0080</strain>
    </source>
</reference>
<keyword evidence="5" id="KW-0539">Nucleus</keyword>
<keyword evidence="8" id="KW-1185">Reference proteome</keyword>